<comment type="caution">
    <text evidence="1">The sequence shown here is derived from an EMBL/GenBank/DDBJ whole genome shotgun (WGS) entry which is preliminary data.</text>
</comment>
<accession>A0A150IHA9</accession>
<protein>
    <submittedName>
        <fullName evidence="1">Uncharacterized protein</fullName>
    </submittedName>
</protein>
<organism evidence="1 2">
    <name type="scientific">Candidatus Methanofastidiosum methylothiophilum</name>
    <dbReference type="NCBI Taxonomy" id="1705564"/>
    <lineage>
        <taxon>Archaea</taxon>
        <taxon>Methanobacteriati</taxon>
        <taxon>Methanobacteriota</taxon>
        <taxon>Stenosarchaea group</taxon>
        <taxon>Candidatus Methanofastidiosia</taxon>
        <taxon>Candidatus Methanofastidiosales</taxon>
        <taxon>Candidatus Methanofastidiosaceae</taxon>
        <taxon>Candidatus Methanofastidiosum</taxon>
    </lineage>
</organism>
<dbReference type="EMBL" id="LNGC01000292">
    <property type="protein sequence ID" value="KYC44337.1"/>
    <property type="molecule type" value="Genomic_DNA"/>
</dbReference>
<dbReference type="Proteomes" id="UP000075398">
    <property type="component" value="Unassembled WGS sequence"/>
</dbReference>
<dbReference type="AlphaFoldDB" id="A0A150IHA9"/>
<proteinExistence type="predicted"/>
<gene>
    <name evidence="1" type="ORF">AMQ22_02316</name>
</gene>
<reference evidence="1 2" key="1">
    <citation type="journal article" date="2016" name="ISME J.">
        <title>Chasing the elusive Euryarchaeota class WSA2: genomes reveal a uniquely fastidious methyl-reducing methanogen.</title>
        <authorList>
            <person name="Nobu M.K."/>
            <person name="Narihiro T."/>
            <person name="Kuroda K."/>
            <person name="Mei R."/>
            <person name="Liu W.T."/>
        </authorList>
    </citation>
    <scope>NUCLEOTIDE SEQUENCE [LARGE SCALE GENOMIC DNA]</scope>
    <source>
        <strain evidence="1">U1lsi0528_Bin055</strain>
    </source>
</reference>
<name>A0A150IHA9_9EURY</name>
<evidence type="ECO:0000313" key="2">
    <source>
        <dbReference type="Proteomes" id="UP000075398"/>
    </source>
</evidence>
<evidence type="ECO:0000313" key="1">
    <source>
        <dbReference type="EMBL" id="KYC44337.1"/>
    </source>
</evidence>
<sequence length="60" mass="7098">MSTVVKCYHCRNEFFVILKNHEIVRRCPICFKPNRIKTIVGGKAQGEYFEDTKCDLQFSR</sequence>